<organism evidence="1 2">
    <name type="scientific">Cichlidogyrus casuarinus</name>
    <dbReference type="NCBI Taxonomy" id="1844966"/>
    <lineage>
        <taxon>Eukaryota</taxon>
        <taxon>Metazoa</taxon>
        <taxon>Spiralia</taxon>
        <taxon>Lophotrochozoa</taxon>
        <taxon>Platyhelminthes</taxon>
        <taxon>Monogenea</taxon>
        <taxon>Monopisthocotylea</taxon>
        <taxon>Dactylogyridea</taxon>
        <taxon>Ancyrocephalidae</taxon>
        <taxon>Cichlidogyrus</taxon>
    </lineage>
</organism>
<evidence type="ECO:0000313" key="1">
    <source>
        <dbReference type="EMBL" id="KAL3310258.1"/>
    </source>
</evidence>
<proteinExistence type="predicted"/>
<name>A0ABD2PT54_9PLAT</name>
<evidence type="ECO:0000313" key="2">
    <source>
        <dbReference type="Proteomes" id="UP001626550"/>
    </source>
</evidence>
<feature type="non-terminal residue" evidence="1">
    <location>
        <position position="307"/>
    </location>
</feature>
<dbReference type="AlphaFoldDB" id="A0ABD2PT54"/>
<gene>
    <name evidence="1" type="ORF">Ciccas_011178</name>
</gene>
<accession>A0ABD2PT54</accession>
<reference evidence="1 2" key="1">
    <citation type="submission" date="2024-11" db="EMBL/GenBank/DDBJ databases">
        <title>Adaptive evolution of stress response genes in parasites aligns with host niche diversity.</title>
        <authorList>
            <person name="Hahn C."/>
            <person name="Resl P."/>
        </authorList>
    </citation>
    <scope>NUCLEOTIDE SEQUENCE [LARGE SCALE GENOMIC DNA]</scope>
    <source>
        <strain evidence="1">EGGRZ-B1_66</strain>
        <tissue evidence="1">Body</tissue>
    </source>
</reference>
<dbReference type="EMBL" id="JBJKFK010003110">
    <property type="protein sequence ID" value="KAL3310258.1"/>
    <property type="molecule type" value="Genomic_DNA"/>
</dbReference>
<keyword evidence="2" id="KW-1185">Reference proteome</keyword>
<sequence>MAMTGFAQAKVLPIESLSDERIYWFPQYVGYNVPKLERFLPRPNSLTAENRCNQPTERDMTVEEHWKLFQQAHFVYLIKWPNLFPVQNRKSPTETQVQLFNLTARVLLVLKENDRIPQYSVADINAFLDREKEGVPDEDDAKVVRFGSFYLPSEQKNVDQVGLAENLAFCLDNMRSNVPYLIWGEREEKIDEFDDKLVTNLALIASPVAALNKVKSIYFEKLCPDCSKPSVEIVSPRSHPIVLQEDDQGTVEFICKAISELKFKTFFMRGDLHIFPWEKTYRLHVGPVDEATKTTKITLNGINSFDN</sequence>
<protein>
    <submittedName>
        <fullName evidence="1">Uncharacterized protein</fullName>
    </submittedName>
</protein>
<dbReference type="Proteomes" id="UP001626550">
    <property type="component" value="Unassembled WGS sequence"/>
</dbReference>
<comment type="caution">
    <text evidence="1">The sequence shown here is derived from an EMBL/GenBank/DDBJ whole genome shotgun (WGS) entry which is preliminary data.</text>
</comment>